<proteinExistence type="inferred from homology"/>
<protein>
    <recommendedName>
        <fullName evidence="10">Solute carrier family 43 member 3</fullName>
    </recommendedName>
</protein>
<dbReference type="EnsemblMetazoa" id="XM_003730890">
    <property type="protein sequence ID" value="XP_003730938"/>
    <property type="gene ID" value="LOC100890644"/>
</dbReference>
<feature type="transmembrane region" description="Helical" evidence="7">
    <location>
        <begin position="174"/>
        <end position="193"/>
    </location>
</feature>
<feature type="transmembrane region" description="Helical" evidence="7">
    <location>
        <begin position="427"/>
        <end position="447"/>
    </location>
</feature>
<evidence type="ECO:0000256" key="4">
    <source>
        <dbReference type="ARBA" id="ARBA00022692"/>
    </source>
</evidence>
<evidence type="ECO:0000313" key="9">
    <source>
        <dbReference type="Proteomes" id="UP000007110"/>
    </source>
</evidence>
<dbReference type="GeneID" id="100890644"/>
<feature type="transmembrane region" description="Helical" evidence="7">
    <location>
        <begin position="329"/>
        <end position="347"/>
    </location>
</feature>
<comment type="similarity">
    <text evidence="2">Belongs to the SLC43A transporter (TC 2.A.1.44) family.</text>
</comment>
<dbReference type="GO" id="GO:0016020">
    <property type="term" value="C:membrane"/>
    <property type="evidence" value="ECO:0007669"/>
    <property type="project" value="UniProtKB-SubCell"/>
</dbReference>
<sequence length="552" mass="61584">MTMKTVQIIERLLALLYACFENLIHGGIIFGWPSLVFVFIQLGYFSELCSDTSANATSSLQLNTITDAQNLSKPGGVESCPEQESRLQLIFSVTVAVQALCMFPVGFMFDYFGTRLSRVVMSIFMLIGYVLMAFSSPTYPILVFPGTICFTIGGVIMLFSSMQIGNLFGGQKSTIITLINSMYGGSVILLFIAKIVHDAGFSINLLFFILAGSVVFLNINTFLVLPTKYIPWPLPEGYRLITCCTPRTPTEATEDCAYDNQGYAEDPFSEVVGVNEYSRRTSVGSTRRKSSTYEGRRMSLSIAMDTKSETVDGGISEAEERKKKEYESLGSCLLSMPFWLILLWQAFLEMDVLFTFGTLNFFLTRLSNGDEDLVSWYTNVFAITQFFTIIVGPLGGLLMDRNSISMSCSKSKKPKDRGPYAEMRDSCLPLAITTVASIGYSICLLIPNLRLQYLTFIFILVMKSLLFGVGSAVVAVVFPMKYFTSVYGALRTISGLFTFLQYPIFILLRRYLDDDPFWVTIAFIIGDVFTFTLPAALYVLSKRKTSTDNNNK</sequence>
<accession>A0A7M7LPS6</accession>
<organism evidence="8 9">
    <name type="scientific">Strongylocentrotus purpuratus</name>
    <name type="common">Purple sea urchin</name>
    <dbReference type="NCBI Taxonomy" id="7668"/>
    <lineage>
        <taxon>Eukaryota</taxon>
        <taxon>Metazoa</taxon>
        <taxon>Echinodermata</taxon>
        <taxon>Eleutherozoa</taxon>
        <taxon>Echinozoa</taxon>
        <taxon>Echinoidea</taxon>
        <taxon>Euechinoidea</taxon>
        <taxon>Echinacea</taxon>
        <taxon>Camarodonta</taxon>
        <taxon>Echinidea</taxon>
        <taxon>Strongylocentrotidae</taxon>
        <taxon>Strongylocentrotus</taxon>
    </lineage>
</organism>
<dbReference type="AlphaFoldDB" id="A0A7M7LPS6"/>
<dbReference type="RefSeq" id="XP_003730938.2">
    <property type="nucleotide sequence ID" value="XM_003730890.3"/>
</dbReference>
<evidence type="ECO:0000313" key="8">
    <source>
        <dbReference type="EnsemblMetazoa" id="XP_003730938"/>
    </source>
</evidence>
<keyword evidence="9" id="KW-1185">Reference proteome</keyword>
<dbReference type="InParanoid" id="A0A7M7LPS6"/>
<dbReference type="GO" id="GO:0022857">
    <property type="term" value="F:transmembrane transporter activity"/>
    <property type="evidence" value="ECO:0007669"/>
    <property type="project" value="InterPro"/>
</dbReference>
<dbReference type="InterPro" id="IPR011701">
    <property type="entry name" value="MFS"/>
</dbReference>
<feature type="transmembrane region" description="Helical" evidence="7">
    <location>
        <begin position="205"/>
        <end position="225"/>
    </location>
</feature>
<feature type="transmembrane region" description="Helical" evidence="7">
    <location>
        <begin position="89"/>
        <end position="109"/>
    </location>
</feature>
<dbReference type="Proteomes" id="UP000007110">
    <property type="component" value="Unassembled WGS sequence"/>
</dbReference>
<feature type="transmembrane region" description="Helical" evidence="7">
    <location>
        <begin position="490"/>
        <end position="511"/>
    </location>
</feature>
<reference evidence="9" key="1">
    <citation type="submission" date="2015-02" db="EMBL/GenBank/DDBJ databases">
        <title>Genome sequencing for Strongylocentrotus purpuratus.</title>
        <authorList>
            <person name="Murali S."/>
            <person name="Liu Y."/>
            <person name="Vee V."/>
            <person name="English A."/>
            <person name="Wang M."/>
            <person name="Skinner E."/>
            <person name="Han Y."/>
            <person name="Muzny D.M."/>
            <person name="Worley K.C."/>
            <person name="Gibbs R.A."/>
        </authorList>
    </citation>
    <scope>NUCLEOTIDE SEQUENCE</scope>
</reference>
<dbReference type="InterPro" id="IPR052599">
    <property type="entry name" value="SLC43A_AATransporter"/>
</dbReference>
<dbReference type="PANTHER" id="PTHR20772:SF2">
    <property type="entry name" value="PROTEIN FMP42"/>
    <property type="match status" value="1"/>
</dbReference>
<evidence type="ECO:0000256" key="6">
    <source>
        <dbReference type="ARBA" id="ARBA00023136"/>
    </source>
</evidence>
<feature type="transmembrane region" description="Helical" evidence="7">
    <location>
        <begin position="12"/>
        <end position="40"/>
    </location>
</feature>
<evidence type="ECO:0008006" key="10">
    <source>
        <dbReference type="Google" id="ProtNLM"/>
    </source>
</evidence>
<keyword evidence="4 7" id="KW-0812">Transmembrane</keyword>
<dbReference type="Gene3D" id="1.20.1250.20">
    <property type="entry name" value="MFS general substrate transporter like domains"/>
    <property type="match status" value="1"/>
</dbReference>
<feature type="transmembrane region" description="Helical" evidence="7">
    <location>
        <begin position="116"/>
        <end position="135"/>
    </location>
</feature>
<evidence type="ECO:0000256" key="2">
    <source>
        <dbReference type="ARBA" id="ARBA00006595"/>
    </source>
</evidence>
<keyword evidence="6 7" id="KW-0472">Membrane</keyword>
<evidence type="ECO:0000256" key="1">
    <source>
        <dbReference type="ARBA" id="ARBA00004141"/>
    </source>
</evidence>
<keyword evidence="3" id="KW-0813">Transport</keyword>
<dbReference type="PANTHER" id="PTHR20772">
    <property type="entry name" value="PROTEIN FMP42"/>
    <property type="match status" value="1"/>
</dbReference>
<feature type="transmembrane region" description="Helical" evidence="7">
    <location>
        <begin position="517"/>
        <end position="540"/>
    </location>
</feature>
<dbReference type="OMA" id="GCFIMGQ"/>
<evidence type="ECO:0000256" key="7">
    <source>
        <dbReference type="SAM" id="Phobius"/>
    </source>
</evidence>
<evidence type="ECO:0000256" key="5">
    <source>
        <dbReference type="ARBA" id="ARBA00022989"/>
    </source>
</evidence>
<dbReference type="KEGG" id="spu:100890644"/>
<evidence type="ECO:0000256" key="3">
    <source>
        <dbReference type="ARBA" id="ARBA00022448"/>
    </source>
</evidence>
<comment type="subcellular location">
    <subcellularLocation>
        <location evidence="1">Membrane</location>
        <topology evidence="1">Multi-pass membrane protein</topology>
    </subcellularLocation>
</comment>
<dbReference type="SUPFAM" id="SSF103473">
    <property type="entry name" value="MFS general substrate transporter"/>
    <property type="match status" value="1"/>
</dbReference>
<name>A0A7M7LPS6_STRPU</name>
<reference evidence="8" key="2">
    <citation type="submission" date="2021-01" db="UniProtKB">
        <authorList>
            <consortium name="EnsemblMetazoa"/>
        </authorList>
    </citation>
    <scope>IDENTIFICATION</scope>
</reference>
<keyword evidence="5 7" id="KW-1133">Transmembrane helix</keyword>
<dbReference type="InterPro" id="IPR036259">
    <property type="entry name" value="MFS_trans_sf"/>
</dbReference>
<dbReference type="Pfam" id="PF07690">
    <property type="entry name" value="MFS_1"/>
    <property type="match status" value="1"/>
</dbReference>
<dbReference type="FunCoup" id="A0A7M7LPS6">
    <property type="interactions" value="189"/>
</dbReference>
<feature type="transmembrane region" description="Helical" evidence="7">
    <location>
        <begin position="453"/>
        <end position="478"/>
    </location>
</feature>
<dbReference type="OrthoDB" id="330047at2759"/>
<feature type="transmembrane region" description="Helical" evidence="7">
    <location>
        <begin position="141"/>
        <end position="162"/>
    </location>
</feature>
<feature type="transmembrane region" description="Helical" evidence="7">
    <location>
        <begin position="376"/>
        <end position="399"/>
    </location>
</feature>